<dbReference type="EMBL" id="EF676659">
    <property type="protein sequence ID" value="ABR16546.1"/>
    <property type="molecule type" value="mRNA"/>
</dbReference>
<evidence type="ECO:0000256" key="1">
    <source>
        <dbReference type="ARBA" id="ARBA00004123"/>
    </source>
</evidence>
<dbReference type="Gene3D" id="4.10.280.10">
    <property type="entry name" value="Helix-loop-helix DNA-binding domain"/>
    <property type="match status" value="1"/>
</dbReference>
<protein>
    <recommendedName>
        <fullName evidence="7">BHLH domain-containing protein</fullName>
    </recommendedName>
</protein>
<dbReference type="PROSITE" id="PS50888">
    <property type="entry name" value="BHLH"/>
    <property type="match status" value="1"/>
</dbReference>
<name>B8LLL6_PICSI</name>
<dbReference type="GO" id="GO:0005634">
    <property type="term" value="C:nucleus"/>
    <property type="evidence" value="ECO:0007669"/>
    <property type="project" value="UniProtKB-SubCell"/>
</dbReference>
<dbReference type="GO" id="GO:0045893">
    <property type="term" value="P:positive regulation of DNA-templated transcription"/>
    <property type="evidence" value="ECO:0007669"/>
    <property type="project" value="TreeGrafter"/>
</dbReference>
<dbReference type="Pfam" id="PF22754">
    <property type="entry name" value="bHLH-TF_ACT-like_plant"/>
    <property type="match status" value="1"/>
</dbReference>
<sequence>MVLEALNSQVFNGTSMNQSPHEAGFAEMLHYPAERTTGMTFLQMLDGIAVNRDGVIRSFADDIEEKLAAPEQQLEMKEQRPWQHGFQQLLNFPLCHQIDDSAFMLPPEFSNQHATQYVSKKSTGTVDNNNSHDFQQARIHHHQQLFEPESCITHVSESCSPIKTEACKDHSSSDAIEEGVSSAALDPNSCITTNSSSENGTGGGFVTSSMMPSSTGPSSQLSTRMEVRDRRKRKRSKACKNSEEVESQRMTHIAVERNRRKQMNEHLSVLRSLMPGSYIQRGDQASIIGGAIDFVKELEQLLQSLQAQKRKRECEEFGCSPNSPTPFNGFFLSPQYTSYSAQWNSRYAVEKTSFNDTGNELIAENKSAVADIEVTMIETHASIKILSQKRSGQLMKTIDKLQSLHMTILHLNITTIDQTVLYSFNVKIEDECQLTSADEIATAVHEIINSIHSNAIN</sequence>
<dbReference type="GO" id="GO:0003677">
    <property type="term" value="F:DNA binding"/>
    <property type="evidence" value="ECO:0007669"/>
    <property type="project" value="UniProtKB-KW"/>
</dbReference>
<dbReference type="AlphaFoldDB" id="B8LLL6"/>
<dbReference type="GO" id="GO:0046983">
    <property type="term" value="F:protein dimerization activity"/>
    <property type="evidence" value="ECO:0007669"/>
    <property type="project" value="InterPro"/>
</dbReference>
<dbReference type="InterPro" id="IPR011598">
    <property type="entry name" value="bHLH_dom"/>
</dbReference>
<evidence type="ECO:0000256" key="6">
    <source>
        <dbReference type="SAM" id="MobiDB-lite"/>
    </source>
</evidence>
<keyword evidence="3" id="KW-0238">DNA-binding</keyword>
<evidence type="ECO:0000256" key="4">
    <source>
        <dbReference type="ARBA" id="ARBA00023163"/>
    </source>
</evidence>
<feature type="compositionally biased region" description="Basic and acidic residues" evidence="6">
    <location>
        <begin position="240"/>
        <end position="250"/>
    </location>
</feature>
<dbReference type="InterPro" id="IPR044283">
    <property type="entry name" value="FAMA/SPEECHLESS/MUTE-like"/>
</dbReference>
<dbReference type="GO" id="GO:0010052">
    <property type="term" value="P:guard cell differentiation"/>
    <property type="evidence" value="ECO:0007669"/>
    <property type="project" value="InterPro"/>
</dbReference>
<keyword evidence="4" id="KW-0804">Transcription</keyword>
<dbReference type="SMART" id="SM00353">
    <property type="entry name" value="HLH"/>
    <property type="match status" value="1"/>
</dbReference>
<keyword evidence="5" id="KW-0539">Nucleus</keyword>
<evidence type="ECO:0000256" key="5">
    <source>
        <dbReference type="ARBA" id="ARBA00023242"/>
    </source>
</evidence>
<organism evidence="8">
    <name type="scientific">Picea sitchensis</name>
    <name type="common">Sitka spruce</name>
    <name type="synonym">Pinus sitchensis</name>
    <dbReference type="NCBI Taxonomy" id="3332"/>
    <lineage>
        <taxon>Eukaryota</taxon>
        <taxon>Viridiplantae</taxon>
        <taxon>Streptophyta</taxon>
        <taxon>Embryophyta</taxon>
        <taxon>Tracheophyta</taxon>
        <taxon>Spermatophyta</taxon>
        <taxon>Pinopsida</taxon>
        <taxon>Pinidae</taxon>
        <taxon>Conifers I</taxon>
        <taxon>Pinales</taxon>
        <taxon>Pinaceae</taxon>
        <taxon>Picea</taxon>
    </lineage>
</organism>
<dbReference type="InterPro" id="IPR054502">
    <property type="entry name" value="bHLH-TF_ACT-like_plant"/>
</dbReference>
<feature type="compositionally biased region" description="Low complexity" evidence="6">
    <location>
        <begin position="207"/>
        <end position="219"/>
    </location>
</feature>
<dbReference type="GO" id="GO:0003700">
    <property type="term" value="F:DNA-binding transcription factor activity"/>
    <property type="evidence" value="ECO:0007669"/>
    <property type="project" value="InterPro"/>
</dbReference>
<dbReference type="InterPro" id="IPR036638">
    <property type="entry name" value="HLH_DNA-bd_sf"/>
</dbReference>
<evidence type="ECO:0000313" key="8">
    <source>
        <dbReference type="EMBL" id="ABR16546.1"/>
    </source>
</evidence>
<reference evidence="8" key="1">
    <citation type="submission" date="2007-06" db="EMBL/GenBank/DDBJ databases">
        <title>Full length cDNA sequences from Sitka Spruce (Picea sitchensis).</title>
        <authorList>
            <person name="Ralph S.G."/>
            <person name="Chun H.E."/>
            <person name="Liao N."/>
            <person name="Ali J."/>
            <person name="Reid K."/>
            <person name="Kolosova N."/>
            <person name="Cooper N."/>
            <person name="Cullis C."/>
            <person name="Jancsik S."/>
            <person name="Moore R."/>
            <person name="Mayo M."/>
            <person name="Wagner S."/>
            <person name="Holt R.A."/>
            <person name="Jones S.J.M."/>
            <person name="Marra M.A."/>
            <person name="Ritland C.E."/>
            <person name="Ritland K."/>
            <person name="Bohlmann J."/>
        </authorList>
    </citation>
    <scope>NUCLEOTIDE SEQUENCE</scope>
    <source>
        <tissue evidence="8">Green portion of the leader tissue</tissue>
    </source>
</reference>
<evidence type="ECO:0000256" key="2">
    <source>
        <dbReference type="ARBA" id="ARBA00023015"/>
    </source>
</evidence>
<keyword evidence="2" id="KW-0805">Transcription regulation</keyword>
<dbReference type="CDD" id="cd11448">
    <property type="entry name" value="bHLH_AtFAMA_like"/>
    <property type="match status" value="1"/>
</dbReference>
<evidence type="ECO:0000259" key="7">
    <source>
        <dbReference type="PROSITE" id="PS50888"/>
    </source>
</evidence>
<dbReference type="Pfam" id="PF00010">
    <property type="entry name" value="HLH"/>
    <property type="match status" value="1"/>
</dbReference>
<dbReference type="PANTHER" id="PTHR46684:SF16">
    <property type="entry name" value="TRANSCRIPTION FACTOR BHLH67-LIKE ISOFORM X2"/>
    <property type="match status" value="1"/>
</dbReference>
<feature type="region of interest" description="Disordered" evidence="6">
    <location>
        <begin position="187"/>
        <end position="250"/>
    </location>
</feature>
<accession>B8LLL6</accession>
<feature type="domain" description="BHLH" evidence="7">
    <location>
        <begin position="247"/>
        <end position="298"/>
    </location>
</feature>
<dbReference type="OMA" id="SYSAQWN"/>
<dbReference type="PANTHER" id="PTHR46684">
    <property type="entry name" value="TRANSCRIPTION FACTOR FAMA"/>
    <property type="match status" value="1"/>
</dbReference>
<comment type="subcellular location">
    <subcellularLocation>
        <location evidence="1">Nucleus</location>
    </subcellularLocation>
</comment>
<dbReference type="SUPFAM" id="SSF47459">
    <property type="entry name" value="HLH, helix-loop-helix DNA-binding domain"/>
    <property type="match status" value="1"/>
</dbReference>
<evidence type="ECO:0000256" key="3">
    <source>
        <dbReference type="ARBA" id="ARBA00023125"/>
    </source>
</evidence>
<dbReference type="FunFam" id="4.10.280.10:FF:000050">
    <property type="entry name" value="Basic helix-loop-helix transcription factor"/>
    <property type="match status" value="1"/>
</dbReference>
<proteinExistence type="evidence at transcript level"/>